<sequence>MPQKYSLTNNDANSAIQALILVLQKLKYRFCLAGSAACYCYGSTVIPTTIDVAILSPNISEDTLKSRIVAKDPNFYLLLPSNPSEIYQTLFYWVTPNKDAGKRMYQPGRSYRPGRSYKVDFQFPQRMHIKAIPEDRIRNYNGHPLLPQIPLMMLQLQRWAKARTNAERAEELAKAIIEMLMVLKRKYPDIKLEEDGSWPHAAFISTGKRNVREFVKSYPDTRSQWVAIGL</sequence>
<name>A0A0W0F798_MONRR</name>
<comment type="caution">
    <text evidence="1">The sequence shown here is derived from an EMBL/GenBank/DDBJ whole genome shotgun (WGS) entry which is preliminary data.</text>
</comment>
<dbReference type="AlphaFoldDB" id="A0A0W0F798"/>
<dbReference type="EMBL" id="LATX01002251">
    <property type="protein sequence ID" value="KTB32156.1"/>
    <property type="molecule type" value="Genomic_DNA"/>
</dbReference>
<evidence type="ECO:0000313" key="2">
    <source>
        <dbReference type="Proteomes" id="UP000054988"/>
    </source>
</evidence>
<organism evidence="1 2">
    <name type="scientific">Moniliophthora roreri</name>
    <name type="common">Frosty pod rot fungus</name>
    <name type="synonym">Monilia roreri</name>
    <dbReference type="NCBI Taxonomy" id="221103"/>
    <lineage>
        <taxon>Eukaryota</taxon>
        <taxon>Fungi</taxon>
        <taxon>Dikarya</taxon>
        <taxon>Basidiomycota</taxon>
        <taxon>Agaricomycotina</taxon>
        <taxon>Agaricomycetes</taxon>
        <taxon>Agaricomycetidae</taxon>
        <taxon>Agaricales</taxon>
        <taxon>Marasmiineae</taxon>
        <taxon>Marasmiaceae</taxon>
        <taxon>Moniliophthora</taxon>
    </lineage>
</organism>
<gene>
    <name evidence="1" type="ORF">WG66_15269</name>
</gene>
<evidence type="ECO:0000313" key="1">
    <source>
        <dbReference type="EMBL" id="KTB32156.1"/>
    </source>
</evidence>
<dbReference type="Proteomes" id="UP000054988">
    <property type="component" value="Unassembled WGS sequence"/>
</dbReference>
<accession>A0A0W0F798</accession>
<reference evidence="1 2" key="1">
    <citation type="submission" date="2015-12" db="EMBL/GenBank/DDBJ databases">
        <title>Draft genome sequence of Moniliophthora roreri, the causal agent of frosty pod rot of cacao.</title>
        <authorList>
            <person name="Aime M.C."/>
            <person name="Diaz-Valderrama J.R."/>
            <person name="Kijpornyongpan T."/>
            <person name="Phillips-Mora W."/>
        </authorList>
    </citation>
    <scope>NUCLEOTIDE SEQUENCE [LARGE SCALE GENOMIC DNA]</scope>
    <source>
        <strain evidence="1 2">MCA 2952</strain>
    </source>
</reference>
<proteinExistence type="predicted"/>
<protein>
    <recommendedName>
        <fullName evidence="3">Nucleotidyltransferase</fullName>
    </recommendedName>
</protein>
<evidence type="ECO:0008006" key="3">
    <source>
        <dbReference type="Google" id="ProtNLM"/>
    </source>
</evidence>